<keyword evidence="3" id="KW-1185">Reference proteome</keyword>
<dbReference type="EMBL" id="JABCKI010000177">
    <property type="protein sequence ID" value="KAG5651965.1"/>
    <property type="molecule type" value="Genomic_DNA"/>
</dbReference>
<feature type="compositionally biased region" description="Polar residues" evidence="1">
    <location>
        <begin position="37"/>
        <end position="50"/>
    </location>
</feature>
<dbReference type="Proteomes" id="UP000717328">
    <property type="component" value="Unassembled WGS sequence"/>
</dbReference>
<sequence length="161" mass="17621">MSSREPRFRSTRARSTLTISPPSTPRSLPPPSPSRSQFNDSPSYRRTLSQAIPYRSPPPSPTIAAPPPPVPPIPSFVLSPPAQIKSTLPKPNRPLPSPITPIRIQDLEDISPLSEFSHITSKFVPASQPPSPEKTKSVGLTCLKFFSLRNSKRGTTHTSRP</sequence>
<feature type="compositionally biased region" description="Pro residues" evidence="1">
    <location>
        <begin position="55"/>
        <end position="74"/>
    </location>
</feature>
<evidence type="ECO:0000313" key="3">
    <source>
        <dbReference type="Proteomes" id="UP000717328"/>
    </source>
</evidence>
<evidence type="ECO:0000313" key="2">
    <source>
        <dbReference type="EMBL" id="KAG5651965.1"/>
    </source>
</evidence>
<proteinExistence type="predicted"/>
<comment type="caution">
    <text evidence="2">The sequence shown here is derived from an EMBL/GenBank/DDBJ whole genome shotgun (WGS) entry which is preliminary data.</text>
</comment>
<reference evidence="2" key="1">
    <citation type="submission" date="2021-02" db="EMBL/GenBank/DDBJ databases">
        <authorList>
            <person name="Nieuwenhuis M."/>
            <person name="Van De Peppel L.J.J."/>
        </authorList>
    </citation>
    <scope>NUCLEOTIDE SEQUENCE</scope>
    <source>
        <strain evidence="2">D49</strain>
    </source>
</reference>
<protein>
    <submittedName>
        <fullName evidence="2">Uncharacterized protein</fullName>
    </submittedName>
</protein>
<reference evidence="2" key="2">
    <citation type="submission" date="2021-10" db="EMBL/GenBank/DDBJ databases">
        <title>Phylogenomics reveals ancestral predisposition of the termite-cultivated fungus Termitomyces towards a domesticated lifestyle.</title>
        <authorList>
            <person name="Auxier B."/>
            <person name="Grum-Grzhimaylo A."/>
            <person name="Cardenas M.E."/>
            <person name="Lodge J.D."/>
            <person name="Laessoe T."/>
            <person name="Pedersen O."/>
            <person name="Smith M.E."/>
            <person name="Kuyper T.W."/>
            <person name="Franco-Molano E.A."/>
            <person name="Baroni T.J."/>
            <person name="Aanen D.K."/>
        </authorList>
    </citation>
    <scope>NUCLEOTIDE SEQUENCE</scope>
    <source>
        <strain evidence="2">D49</strain>
    </source>
</reference>
<name>A0A9P7GME8_9AGAR</name>
<organism evidence="2 3">
    <name type="scientific">Sphagnurus paluster</name>
    <dbReference type="NCBI Taxonomy" id="117069"/>
    <lineage>
        <taxon>Eukaryota</taxon>
        <taxon>Fungi</taxon>
        <taxon>Dikarya</taxon>
        <taxon>Basidiomycota</taxon>
        <taxon>Agaricomycotina</taxon>
        <taxon>Agaricomycetes</taxon>
        <taxon>Agaricomycetidae</taxon>
        <taxon>Agaricales</taxon>
        <taxon>Tricholomatineae</taxon>
        <taxon>Lyophyllaceae</taxon>
        <taxon>Sphagnurus</taxon>
    </lineage>
</organism>
<accession>A0A9P7GME8</accession>
<gene>
    <name evidence="2" type="ORF">H0H81_006780</name>
</gene>
<dbReference type="OrthoDB" id="3044976at2759"/>
<dbReference type="AlphaFoldDB" id="A0A9P7GME8"/>
<feature type="region of interest" description="Disordered" evidence="1">
    <location>
        <begin position="1"/>
        <end position="100"/>
    </location>
</feature>
<evidence type="ECO:0000256" key="1">
    <source>
        <dbReference type="SAM" id="MobiDB-lite"/>
    </source>
</evidence>
<feature type="compositionally biased region" description="Pro residues" evidence="1">
    <location>
        <begin position="22"/>
        <end position="33"/>
    </location>
</feature>